<dbReference type="InterPro" id="IPR000639">
    <property type="entry name" value="Epox_hydrolase-like"/>
</dbReference>
<name>A0A031FV44_9MICO</name>
<keyword evidence="3" id="KW-0012">Acyltransferase</keyword>
<organism evidence="3 4">
    <name type="scientific">Microbacterium oleivorans</name>
    <dbReference type="NCBI Taxonomy" id="273677"/>
    <lineage>
        <taxon>Bacteria</taxon>
        <taxon>Bacillati</taxon>
        <taxon>Actinomycetota</taxon>
        <taxon>Actinomycetes</taxon>
        <taxon>Micrococcales</taxon>
        <taxon>Microbacteriaceae</taxon>
        <taxon>Microbacterium</taxon>
    </lineage>
</organism>
<dbReference type="GO" id="GO:0016746">
    <property type="term" value="F:acyltransferase activity"/>
    <property type="evidence" value="ECO:0007669"/>
    <property type="project" value="UniProtKB-KW"/>
</dbReference>
<dbReference type="PRINTS" id="PR00111">
    <property type="entry name" value="ABHYDROLASE"/>
</dbReference>
<dbReference type="InterPro" id="IPR029058">
    <property type="entry name" value="AB_hydrolase_fold"/>
</dbReference>
<evidence type="ECO:0000259" key="2">
    <source>
        <dbReference type="Pfam" id="PF00561"/>
    </source>
</evidence>
<evidence type="ECO:0000256" key="1">
    <source>
        <dbReference type="ARBA" id="ARBA00022801"/>
    </source>
</evidence>
<dbReference type="PANTHER" id="PTHR43798">
    <property type="entry name" value="MONOACYLGLYCEROL LIPASE"/>
    <property type="match status" value="1"/>
</dbReference>
<dbReference type="AlphaFoldDB" id="A0A031FV44"/>
<sequence>MALLDGITSRIIDTDRLSVNILERAGDDPAAAPDRTVVLLHGALSSALVWQELMQDLPAEFRVVAIDLRGFGGTEHMPVDARRGVRDLSDDVAATLALIDIEAPHLVGWDLGGAVALQFAIDHPVQTILLESPVSPYGVGGTRLDGTRLTDDDAGCGGGMANAEFVRRLTAREADAESPTSPRSVFRASFVAEDFTTEHEDMWVEAMLSTSTATGNYPGEAVTSPHWPGYAPGRFGILNALAPSNFDVSGIVDLAEKPTILWMRGVLDLLVSDTSFSDPNHLGALGILPDWPGADVAPAQPMVSQTREVLRRYTDAGGTATELALPGVGHTPHLERPAVFRRALLELTGYIGSPASPAPPTEAIILSSSD</sequence>
<dbReference type="InterPro" id="IPR050266">
    <property type="entry name" value="AB_hydrolase_sf"/>
</dbReference>
<evidence type="ECO:0000313" key="4">
    <source>
        <dbReference type="Proteomes" id="UP000024001"/>
    </source>
</evidence>
<dbReference type="eggNOG" id="COG2267">
    <property type="taxonomic scope" value="Bacteria"/>
</dbReference>
<evidence type="ECO:0000313" key="3">
    <source>
        <dbReference type="EMBL" id="EZP28147.1"/>
    </source>
</evidence>
<feature type="domain" description="AB hydrolase-1" evidence="2">
    <location>
        <begin position="36"/>
        <end position="124"/>
    </location>
</feature>
<dbReference type="PRINTS" id="PR00412">
    <property type="entry name" value="EPOXHYDRLASE"/>
</dbReference>
<reference evidence="3 4" key="1">
    <citation type="submission" date="2014-03" db="EMBL/GenBank/DDBJ databases">
        <title>Draft Genome Sequences of 13 Willow Endophytes.</title>
        <authorList>
            <person name="Gan H.Y."/>
            <person name="Gan H.M."/>
            <person name="Savka M.A."/>
            <person name="Hudson A.O."/>
        </authorList>
    </citation>
    <scope>NUCLEOTIDE SEQUENCE [LARGE SCALE GENOMIC DNA]</scope>
    <source>
        <strain evidence="3 4">RIT293</strain>
    </source>
</reference>
<accession>A0A031FV44</accession>
<dbReference type="Gene3D" id="3.40.50.1820">
    <property type="entry name" value="alpha/beta hydrolase"/>
    <property type="match status" value="1"/>
</dbReference>
<dbReference type="Proteomes" id="UP000024001">
    <property type="component" value="Unassembled WGS sequence"/>
</dbReference>
<keyword evidence="1 3" id="KW-0378">Hydrolase</keyword>
<dbReference type="SUPFAM" id="SSF53474">
    <property type="entry name" value="alpha/beta-Hydrolases"/>
    <property type="match status" value="1"/>
</dbReference>
<dbReference type="InterPro" id="IPR000073">
    <property type="entry name" value="AB_hydrolase_1"/>
</dbReference>
<keyword evidence="3" id="KW-0808">Transferase</keyword>
<gene>
    <name evidence="3" type="ORF">BW34_01124</name>
</gene>
<dbReference type="GO" id="GO:0016020">
    <property type="term" value="C:membrane"/>
    <property type="evidence" value="ECO:0007669"/>
    <property type="project" value="TreeGrafter"/>
</dbReference>
<protein>
    <submittedName>
        <fullName evidence="3">Putative hydrolase or acyltransferase</fullName>
    </submittedName>
</protein>
<dbReference type="PATRIC" id="fig|273677.3.peg.1104"/>
<dbReference type="OrthoDB" id="2987348at2"/>
<dbReference type="GO" id="GO:0016787">
    <property type="term" value="F:hydrolase activity"/>
    <property type="evidence" value="ECO:0007669"/>
    <property type="project" value="UniProtKB-KW"/>
</dbReference>
<comment type="caution">
    <text evidence="3">The sequence shown here is derived from an EMBL/GenBank/DDBJ whole genome shotgun (WGS) entry which is preliminary data.</text>
</comment>
<proteinExistence type="predicted"/>
<dbReference type="RefSeq" id="WP_036310229.1">
    <property type="nucleotide sequence ID" value="NZ_JFYO01000004.1"/>
</dbReference>
<dbReference type="EMBL" id="JFYO01000004">
    <property type="protein sequence ID" value="EZP28147.1"/>
    <property type="molecule type" value="Genomic_DNA"/>
</dbReference>
<dbReference type="PANTHER" id="PTHR43798:SF31">
    <property type="entry name" value="AB HYDROLASE SUPERFAMILY PROTEIN YCLE"/>
    <property type="match status" value="1"/>
</dbReference>
<keyword evidence="4" id="KW-1185">Reference proteome</keyword>
<dbReference type="Pfam" id="PF00561">
    <property type="entry name" value="Abhydrolase_1"/>
    <property type="match status" value="1"/>
</dbReference>